<comment type="caution">
    <text evidence="2">The sequence shown here is derived from an EMBL/GenBank/DDBJ whole genome shotgun (WGS) entry which is preliminary data.</text>
</comment>
<evidence type="ECO:0000256" key="1">
    <source>
        <dbReference type="SAM" id="Phobius"/>
    </source>
</evidence>
<dbReference type="AlphaFoldDB" id="A0A5A5U0Z7"/>
<dbReference type="InterPro" id="IPR029044">
    <property type="entry name" value="Nucleotide-diphossugar_trans"/>
</dbReference>
<gene>
    <name evidence="2" type="ORF">LCIT_19930</name>
</gene>
<keyword evidence="1" id="KW-0812">Transmembrane</keyword>
<dbReference type="RefSeq" id="WP_133286067.1">
    <property type="nucleotide sequence ID" value="NZ_BJJW01000031.1"/>
</dbReference>
<dbReference type="EMBL" id="BJJW01000031">
    <property type="protein sequence ID" value="GDZ84751.1"/>
    <property type="molecule type" value="Genomic_DNA"/>
</dbReference>
<feature type="transmembrane region" description="Helical" evidence="1">
    <location>
        <begin position="278"/>
        <end position="296"/>
    </location>
</feature>
<evidence type="ECO:0000313" key="3">
    <source>
        <dbReference type="Proteomes" id="UP000323274"/>
    </source>
</evidence>
<accession>A0A5A5U0Z7</accession>
<keyword evidence="1" id="KW-0472">Membrane</keyword>
<evidence type="ECO:0008006" key="4">
    <source>
        <dbReference type="Google" id="ProtNLM"/>
    </source>
</evidence>
<protein>
    <recommendedName>
        <fullName evidence="4">Glycosyltransferase</fullName>
    </recommendedName>
</protein>
<evidence type="ECO:0000313" key="2">
    <source>
        <dbReference type="EMBL" id="GDZ84751.1"/>
    </source>
</evidence>
<dbReference type="Gene3D" id="3.90.550.60">
    <property type="match status" value="1"/>
</dbReference>
<organism evidence="2 3">
    <name type="scientific">Leuconostoc citreum</name>
    <dbReference type="NCBI Taxonomy" id="33964"/>
    <lineage>
        <taxon>Bacteria</taxon>
        <taxon>Bacillati</taxon>
        <taxon>Bacillota</taxon>
        <taxon>Bacilli</taxon>
        <taxon>Lactobacillales</taxon>
        <taxon>Lactobacillaceae</taxon>
        <taxon>Leuconostoc</taxon>
    </lineage>
</organism>
<proteinExistence type="predicted"/>
<dbReference type="Proteomes" id="UP000323274">
    <property type="component" value="Unassembled WGS sequence"/>
</dbReference>
<dbReference type="SUPFAM" id="SSF53448">
    <property type="entry name" value="Nucleotide-diphospho-sugar transferases"/>
    <property type="match status" value="1"/>
</dbReference>
<keyword evidence="1" id="KW-1133">Transmembrane helix</keyword>
<sequence>MIEFVTLVVTYGSEDRVHNLVKTINSALKQGTQKVFVVSNGAQYDIVKFLSIFENKVDLIKYDFNVGSAGGFGGGITEILKSKEVNDETYILILDDDVKVDDGFSKKLEKLESKFSWSSHIWSMLRRGRDSTFSANWDRSMESYRNSIAGFSLRNKVLLPKKQRKNIEVAEPTFITWAGVVAQKSVLKNVELPNEDFFVYEDDAQFSLNAQRKGIKIRKSKNLTLSEIGESWFEDKKRNSGYRIFYKSPSDEGLGRFLYMLRNNVYLIRNNGLLTSHLIYFTNLSIFVTFGFIRYGHGTFRSMKRLVLVMSAIHDGWSGHLGQNINWKL</sequence>
<reference evidence="2 3" key="1">
    <citation type="submission" date="2019-04" db="EMBL/GenBank/DDBJ databases">
        <title>A pseudo-fructophilic Leuconostoc citreum strain F192-5 isolated from peel of satsuma mandarin: the first report for isolation and characterization of strain-dependent fructophilic-like characteristics.</title>
        <authorList>
            <person name="Maeno S."/>
            <person name="Tanizawa Y."/>
            <person name="Kajikawa A."/>
            <person name="Kanesaki Y."/>
            <person name="Kubota E."/>
            <person name="Arita M."/>
            <person name="Leon D."/>
            <person name="Endo A."/>
        </authorList>
    </citation>
    <scope>NUCLEOTIDE SEQUENCE [LARGE SCALE GENOMIC DNA]</scope>
    <source>
        <strain evidence="2 3">F192-5</strain>
    </source>
</reference>
<name>A0A5A5U0Z7_LEUCI</name>